<reference evidence="2 3" key="1">
    <citation type="submission" date="2024-01" db="EMBL/GenBank/DDBJ databases">
        <authorList>
            <consortium name="Genoscope - CEA"/>
            <person name="William W."/>
        </authorList>
    </citation>
    <scope>NUCLEOTIDE SEQUENCE [LARGE SCALE GENOMIC DNA]</scope>
    <source>
        <strain evidence="2 3">29B2s-10</strain>
    </source>
</reference>
<protein>
    <submittedName>
        <fullName evidence="2">Uncharacterized protein</fullName>
    </submittedName>
</protein>
<keyword evidence="3" id="KW-1185">Reference proteome</keyword>
<accession>A0ABP0ECP9</accession>
<evidence type="ECO:0000313" key="2">
    <source>
        <dbReference type="EMBL" id="CAK7904137.1"/>
    </source>
</evidence>
<keyword evidence="1" id="KW-0472">Membrane</keyword>
<gene>
    <name evidence="2" type="ORF">CAAN4_D07954</name>
</gene>
<dbReference type="Proteomes" id="UP001497600">
    <property type="component" value="Chromosome D"/>
</dbReference>
<evidence type="ECO:0000313" key="3">
    <source>
        <dbReference type="Proteomes" id="UP001497600"/>
    </source>
</evidence>
<evidence type="ECO:0000256" key="1">
    <source>
        <dbReference type="SAM" id="Phobius"/>
    </source>
</evidence>
<keyword evidence="1" id="KW-0812">Transmembrane</keyword>
<sequence>MAETLEEWGYNKPYGLIYICIQFSYVSVSLQGQRFYILFRVFAILLLIIYKKKKKRFLFPLFYKYKRIQERLKGEAICWLLGSLSEFSAECPRTATYHTGKDYNMVMTE</sequence>
<proteinExistence type="predicted"/>
<dbReference type="EMBL" id="OZ004256">
    <property type="protein sequence ID" value="CAK7904137.1"/>
    <property type="molecule type" value="Genomic_DNA"/>
</dbReference>
<name>A0ABP0ECP9_9ASCO</name>
<organism evidence="2 3">
    <name type="scientific">[Candida] anglica</name>
    <dbReference type="NCBI Taxonomy" id="148631"/>
    <lineage>
        <taxon>Eukaryota</taxon>
        <taxon>Fungi</taxon>
        <taxon>Dikarya</taxon>
        <taxon>Ascomycota</taxon>
        <taxon>Saccharomycotina</taxon>
        <taxon>Pichiomycetes</taxon>
        <taxon>Debaryomycetaceae</taxon>
        <taxon>Kurtzmaniella</taxon>
    </lineage>
</organism>
<feature type="transmembrane region" description="Helical" evidence="1">
    <location>
        <begin position="33"/>
        <end position="50"/>
    </location>
</feature>
<keyword evidence="1" id="KW-1133">Transmembrane helix</keyword>